<keyword evidence="11" id="KW-1185">Reference proteome</keyword>
<feature type="compositionally biased region" description="Basic and acidic residues" evidence="8">
    <location>
        <begin position="24"/>
        <end position="34"/>
    </location>
</feature>
<comment type="similarity">
    <text evidence="7">Belongs to the binding-protein-dependent transport system permease family.</text>
</comment>
<evidence type="ECO:0000313" key="10">
    <source>
        <dbReference type="EMBL" id="TWE12287.1"/>
    </source>
</evidence>
<dbReference type="InterPro" id="IPR035906">
    <property type="entry name" value="MetI-like_sf"/>
</dbReference>
<evidence type="ECO:0000256" key="3">
    <source>
        <dbReference type="ARBA" id="ARBA00022475"/>
    </source>
</evidence>
<protein>
    <submittedName>
        <fullName evidence="10">NitT/TauT family transport system permease protein</fullName>
    </submittedName>
</protein>
<comment type="caution">
    <text evidence="10">The sequence shown here is derived from an EMBL/GenBank/DDBJ whole genome shotgun (WGS) entry which is preliminary data.</text>
</comment>
<dbReference type="PANTHER" id="PTHR30151:SF40">
    <property type="entry name" value="TRANSPORT SYSTEM INTEGRAL MEMBRANE PROTEIN"/>
    <property type="match status" value="1"/>
</dbReference>
<evidence type="ECO:0000256" key="4">
    <source>
        <dbReference type="ARBA" id="ARBA00022692"/>
    </source>
</evidence>
<evidence type="ECO:0000256" key="5">
    <source>
        <dbReference type="ARBA" id="ARBA00022989"/>
    </source>
</evidence>
<keyword evidence="2 7" id="KW-0813">Transport</keyword>
<evidence type="ECO:0000256" key="6">
    <source>
        <dbReference type="ARBA" id="ARBA00023136"/>
    </source>
</evidence>
<reference evidence="10 11" key="1">
    <citation type="submission" date="2019-06" db="EMBL/GenBank/DDBJ databases">
        <title>Sequencing the genomes of 1000 actinobacteria strains.</title>
        <authorList>
            <person name="Klenk H.-P."/>
        </authorList>
    </citation>
    <scope>NUCLEOTIDE SEQUENCE [LARGE SCALE GENOMIC DNA]</scope>
    <source>
        <strain evidence="10 11">DSM 19560</strain>
    </source>
</reference>
<dbReference type="Pfam" id="PF00528">
    <property type="entry name" value="BPD_transp_1"/>
    <property type="match status" value="1"/>
</dbReference>
<feature type="transmembrane region" description="Helical" evidence="7">
    <location>
        <begin position="157"/>
        <end position="177"/>
    </location>
</feature>
<evidence type="ECO:0000256" key="2">
    <source>
        <dbReference type="ARBA" id="ARBA00022448"/>
    </source>
</evidence>
<evidence type="ECO:0000259" key="9">
    <source>
        <dbReference type="PROSITE" id="PS50928"/>
    </source>
</evidence>
<feature type="domain" description="ABC transmembrane type-1" evidence="9">
    <location>
        <begin position="119"/>
        <end position="303"/>
    </location>
</feature>
<dbReference type="Proteomes" id="UP000318297">
    <property type="component" value="Unassembled WGS sequence"/>
</dbReference>
<sequence>MPLRERTRSAARTSGEQSSNGQPDRIRADSRRTDVDRPEIDNLDSVSDGLDALEVVPSQRRRVDWVAIVAPVLVLAAFVGVWQFIWWTAWKPESTLPAPATVGSTLWSEITDGTAGSAIWTSLSRGLFGFAIAVVVGTVLGVLVGQVSLLRKGFRPILSALQSLPSVAWVPFALMWYGLGTGTIYFVILLGAVPSIANGLIGGLDQTPPLLRRAGIVLGAKRVQLVRRVLLPAALPTYVTGLKQGWAFAWRSLMAAEVIVNSPDLGTGLGQLLENGRELLDMPTVISSILLILAVGIVVDLCIFGPVERKVLRDRGLTGSGL</sequence>
<comment type="subcellular location">
    <subcellularLocation>
        <location evidence="1 7">Cell membrane</location>
        <topology evidence="1 7">Multi-pass membrane protein</topology>
    </subcellularLocation>
</comment>
<organism evidence="10 11">
    <name type="scientific">Rudaeicoccus suwonensis</name>
    <dbReference type="NCBI Taxonomy" id="657409"/>
    <lineage>
        <taxon>Bacteria</taxon>
        <taxon>Bacillati</taxon>
        <taxon>Actinomycetota</taxon>
        <taxon>Actinomycetes</taxon>
        <taxon>Micrococcales</taxon>
        <taxon>Dermacoccaceae</taxon>
        <taxon>Rudaeicoccus</taxon>
    </lineage>
</organism>
<feature type="compositionally biased region" description="Polar residues" evidence="8">
    <location>
        <begin position="10"/>
        <end position="22"/>
    </location>
</feature>
<dbReference type="EMBL" id="VIVQ01000001">
    <property type="protein sequence ID" value="TWE12287.1"/>
    <property type="molecule type" value="Genomic_DNA"/>
</dbReference>
<dbReference type="SUPFAM" id="SSF161098">
    <property type="entry name" value="MetI-like"/>
    <property type="match status" value="1"/>
</dbReference>
<evidence type="ECO:0000256" key="7">
    <source>
        <dbReference type="RuleBase" id="RU363032"/>
    </source>
</evidence>
<feature type="region of interest" description="Disordered" evidence="8">
    <location>
        <begin position="1"/>
        <end position="34"/>
    </location>
</feature>
<dbReference type="PROSITE" id="PS50928">
    <property type="entry name" value="ABC_TM1"/>
    <property type="match status" value="1"/>
</dbReference>
<keyword evidence="5 7" id="KW-1133">Transmembrane helix</keyword>
<dbReference type="Gene3D" id="1.10.3720.10">
    <property type="entry name" value="MetI-like"/>
    <property type="match status" value="1"/>
</dbReference>
<dbReference type="GO" id="GO:0055085">
    <property type="term" value="P:transmembrane transport"/>
    <property type="evidence" value="ECO:0007669"/>
    <property type="project" value="InterPro"/>
</dbReference>
<proteinExistence type="inferred from homology"/>
<dbReference type="CDD" id="cd06261">
    <property type="entry name" value="TM_PBP2"/>
    <property type="match status" value="1"/>
</dbReference>
<keyword evidence="3" id="KW-1003">Cell membrane</keyword>
<feature type="transmembrane region" description="Helical" evidence="7">
    <location>
        <begin position="127"/>
        <end position="150"/>
    </location>
</feature>
<dbReference type="PANTHER" id="PTHR30151">
    <property type="entry name" value="ALKANE SULFONATE ABC TRANSPORTER-RELATED, MEMBRANE SUBUNIT"/>
    <property type="match status" value="1"/>
</dbReference>
<gene>
    <name evidence="10" type="ORF">BKA23_1087</name>
</gene>
<dbReference type="InterPro" id="IPR000515">
    <property type="entry name" value="MetI-like"/>
</dbReference>
<dbReference type="OrthoDB" id="9796361at2"/>
<feature type="transmembrane region" description="Helical" evidence="7">
    <location>
        <begin position="183"/>
        <end position="204"/>
    </location>
</feature>
<feature type="transmembrane region" description="Helical" evidence="7">
    <location>
        <begin position="225"/>
        <end position="242"/>
    </location>
</feature>
<dbReference type="GO" id="GO:0005886">
    <property type="term" value="C:plasma membrane"/>
    <property type="evidence" value="ECO:0007669"/>
    <property type="project" value="UniProtKB-SubCell"/>
</dbReference>
<feature type="transmembrane region" description="Helical" evidence="7">
    <location>
        <begin position="285"/>
        <end position="307"/>
    </location>
</feature>
<keyword evidence="6 7" id="KW-0472">Membrane</keyword>
<evidence type="ECO:0000256" key="8">
    <source>
        <dbReference type="SAM" id="MobiDB-lite"/>
    </source>
</evidence>
<dbReference type="RefSeq" id="WP_145226181.1">
    <property type="nucleotide sequence ID" value="NZ_VIVQ01000001.1"/>
</dbReference>
<feature type="transmembrane region" description="Helical" evidence="7">
    <location>
        <begin position="65"/>
        <end position="87"/>
    </location>
</feature>
<evidence type="ECO:0000313" key="11">
    <source>
        <dbReference type="Proteomes" id="UP000318297"/>
    </source>
</evidence>
<name>A0A561E9M6_9MICO</name>
<accession>A0A561E9M6</accession>
<evidence type="ECO:0000256" key="1">
    <source>
        <dbReference type="ARBA" id="ARBA00004651"/>
    </source>
</evidence>
<keyword evidence="4 7" id="KW-0812">Transmembrane</keyword>
<dbReference type="AlphaFoldDB" id="A0A561E9M6"/>